<reference evidence="8 9" key="1">
    <citation type="submission" date="2024-04" db="EMBL/GenBank/DDBJ databases">
        <authorList>
            <person name="Fracassetti M."/>
        </authorList>
    </citation>
    <scope>NUCLEOTIDE SEQUENCE [LARGE SCALE GENOMIC DNA]</scope>
</reference>
<dbReference type="PROSITE" id="PS50888">
    <property type="entry name" value="BHLH"/>
    <property type="match status" value="1"/>
</dbReference>
<dbReference type="PROSITE" id="PS51671">
    <property type="entry name" value="ACT"/>
    <property type="match status" value="1"/>
</dbReference>
<feature type="compositionally biased region" description="Low complexity" evidence="5">
    <location>
        <begin position="486"/>
        <end position="496"/>
    </location>
</feature>
<protein>
    <recommendedName>
        <fullName evidence="10">BHLH domain-containing protein</fullName>
    </recommendedName>
</protein>
<dbReference type="InterPro" id="IPR051358">
    <property type="entry name" value="TF_AMS/ICE1/BHLH6-like"/>
</dbReference>
<keyword evidence="4" id="KW-0539">Nucleus</keyword>
<evidence type="ECO:0000313" key="8">
    <source>
        <dbReference type="EMBL" id="CAL1353150.1"/>
    </source>
</evidence>
<dbReference type="Pfam" id="PF00010">
    <property type="entry name" value="HLH"/>
    <property type="match status" value="1"/>
</dbReference>
<feature type="compositionally biased region" description="Polar residues" evidence="5">
    <location>
        <begin position="377"/>
        <end position="387"/>
    </location>
</feature>
<dbReference type="CDD" id="cd04873">
    <property type="entry name" value="ACT_UUR-ACR-like"/>
    <property type="match status" value="1"/>
</dbReference>
<dbReference type="AlphaFoldDB" id="A0AAV2CBL9"/>
<gene>
    <name evidence="8" type="ORF">LTRI10_LOCUS1073</name>
</gene>
<feature type="compositionally biased region" description="Acidic residues" evidence="5">
    <location>
        <begin position="466"/>
        <end position="476"/>
    </location>
</feature>
<dbReference type="InterPro" id="IPR054502">
    <property type="entry name" value="bHLH-TF_ACT-like_plant"/>
</dbReference>
<feature type="domain" description="BHLH" evidence="6">
    <location>
        <begin position="408"/>
        <end position="457"/>
    </location>
</feature>
<organism evidence="8 9">
    <name type="scientific">Linum trigynum</name>
    <dbReference type="NCBI Taxonomy" id="586398"/>
    <lineage>
        <taxon>Eukaryota</taxon>
        <taxon>Viridiplantae</taxon>
        <taxon>Streptophyta</taxon>
        <taxon>Embryophyta</taxon>
        <taxon>Tracheophyta</taxon>
        <taxon>Spermatophyta</taxon>
        <taxon>Magnoliopsida</taxon>
        <taxon>eudicotyledons</taxon>
        <taxon>Gunneridae</taxon>
        <taxon>Pentapetalae</taxon>
        <taxon>rosids</taxon>
        <taxon>fabids</taxon>
        <taxon>Malpighiales</taxon>
        <taxon>Linaceae</taxon>
        <taxon>Linum</taxon>
    </lineage>
</organism>
<dbReference type="InterPro" id="IPR002912">
    <property type="entry name" value="ACT_dom"/>
</dbReference>
<evidence type="ECO:0000259" key="6">
    <source>
        <dbReference type="PROSITE" id="PS50888"/>
    </source>
</evidence>
<evidence type="ECO:0000313" key="9">
    <source>
        <dbReference type="Proteomes" id="UP001497516"/>
    </source>
</evidence>
<feature type="region of interest" description="Disordered" evidence="5">
    <location>
        <begin position="304"/>
        <end position="421"/>
    </location>
</feature>
<dbReference type="InterPro" id="IPR025610">
    <property type="entry name" value="MYC/MYB_N"/>
</dbReference>
<evidence type="ECO:0000256" key="2">
    <source>
        <dbReference type="ARBA" id="ARBA00023015"/>
    </source>
</evidence>
<keyword evidence="2" id="KW-0805">Transcription regulation</keyword>
<dbReference type="InterPro" id="IPR036638">
    <property type="entry name" value="HLH_DNA-bd_sf"/>
</dbReference>
<evidence type="ECO:0000256" key="5">
    <source>
        <dbReference type="SAM" id="MobiDB-lite"/>
    </source>
</evidence>
<keyword evidence="3" id="KW-0804">Transcription</keyword>
<dbReference type="Pfam" id="PF14215">
    <property type="entry name" value="bHLH-MYC_N"/>
    <property type="match status" value="1"/>
</dbReference>
<dbReference type="PANTHER" id="PTHR31945">
    <property type="entry name" value="TRANSCRIPTION FACTOR SCREAM2-RELATED"/>
    <property type="match status" value="1"/>
</dbReference>
<keyword evidence="9" id="KW-1185">Reference proteome</keyword>
<evidence type="ECO:0000256" key="4">
    <source>
        <dbReference type="ARBA" id="ARBA00023242"/>
    </source>
</evidence>
<feature type="compositionally biased region" description="Basic and acidic residues" evidence="5">
    <location>
        <begin position="407"/>
        <end position="417"/>
    </location>
</feature>
<dbReference type="SUPFAM" id="SSF47459">
    <property type="entry name" value="HLH, helix-loop-helix DNA-binding domain"/>
    <property type="match status" value="1"/>
</dbReference>
<evidence type="ECO:0000256" key="1">
    <source>
        <dbReference type="ARBA" id="ARBA00004123"/>
    </source>
</evidence>
<feature type="region of interest" description="Disordered" evidence="5">
    <location>
        <begin position="466"/>
        <end position="496"/>
    </location>
</feature>
<evidence type="ECO:0000256" key="3">
    <source>
        <dbReference type="ARBA" id="ARBA00023163"/>
    </source>
</evidence>
<comment type="subcellular location">
    <subcellularLocation>
        <location evidence="1">Nucleus</location>
    </subcellularLocation>
</comment>
<sequence length="696" mass="77959">MWDCLLLAPPSSLFPSHHHSSFGSLVFSFAELNEAERETDREEAKQARGIMNMVQNLMDRLRPLVGFKGWDFCVLWKLSDDQRYLEWMDCCCGGTDQSGGEELQFSALSATLPCRDGIFHHPRTSPCELLSQLPTTLSLDESGIHAEALISNMARWLNFSNSSGSTLLENLNQYAQETVGTRALIPVPGALIELFVAKQVPEDQEVIDIVTSQYSILMSHQEAMESANFMMNTEENHEHQKDHDHHQIIDMNQFQPPPISPATALETLNLSSTYDFSASVDRIGGLCSSSSPMNLLQHFSYTNDDENRTAKSNGGMFFEGEDQNGGGINPKDNNNTTVHHNHQEEGEFGDSLLAGKEQQGNNNNNDNDSIKQEMNGRSDSVSDCSDQNGEDDQQQQFGGSKFRRKNGKPEAKNLQAERRRRKRLNGRLYDLRALVPMISDLKKASIIGDAIEFVKELKRQAKELEEELEANSDDEELSRRNSSCHNNVNNNNINNNNNIGSSFGAQVVLNETGDGVIPSSVKVVGNQDWETSNCNEKGQQQQQQQMEVQVEVAQIDGNGFFVKVFCEHRPGGFVRLLEALDSLGLEVTNANVTSCKSLVSNVFRVQKKDSEMVQADYVRDSLLELTRDPPQRTWSEVHHHQVKAGDSSENGNGMMMMMMDHDHLIHDHHHNQGLVLQNGGGHLMNSNQHYLHQLHG</sequence>
<dbReference type="Pfam" id="PF22754">
    <property type="entry name" value="bHLH-TF_ACT-like_plant"/>
    <property type="match status" value="1"/>
</dbReference>
<dbReference type="GO" id="GO:0046983">
    <property type="term" value="F:protein dimerization activity"/>
    <property type="evidence" value="ECO:0007669"/>
    <property type="project" value="InterPro"/>
</dbReference>
<dbReference type="GO" id="GO:0043565">
    <property type="term" value="F:sequence-specific DNA binding"/>
    <property type="evidence" value="ECO:0007669"/>
    <property type="project" value="TreeGrafter"/>
</dbReference>
<dbReference type="GO" id="GO:0003700">
    <property type="term" value="F:DNA-binding transcription factor activity"/>
    <property type="evidence" value="ECO:0007669"/>
    <property type="project" value="TreeGrafter"/>
</dbReference>
<dbReference type="EMBL" id="OZ034813">
    <property type="protein sequence ID" value="CAL1353150.1"/>
    <property type="molecule type" value="Genomic_DNA"/>
</dbReference>
<dbReference type="Proteomes" id="UP001497516">
    <property type="component" value="Chromosome 1"/>
</dbReference>
<feature type="domain" description="ACT" evidence="7">
    <location>
        <begin position="561"/>
        <end position="634"/>
    </location>
</feature>
<evidence type="ECO:0008006" key="10">
    <source>
        <dbReference type="Google" id="ProtNLM"/>
    </source>
</evidence>
<dbReference type="SMART" id="SM00353">
    <property type="entry name" value="HLH"/>
    <property type="match status" value="1"/>
</dbReference>
<dbReference type="PANTHER" id="PTHR31945:SF11">
    <property type="entry name" value="TRANSCRIPTION FACTOR ABORTED MICROSPORES"/>
    <property type="match status" value="1"/>
</dbReference>
<dbReference type="InterPro" id="IPR011598">
    <property type="entry name" value="bHLH_dom"/>
</dbReference>
<dbReference type="Gene3D" id="4.10.280.10">
    <property type="entry name" value="Helix-loop-helix DNA-binding domain"/>
    <property type="match status" value="1"/>
</dbReference>
<proteinExistence type="predicted"/>
<evidence type="ECO:0000259" key="7">
    <source>
        <dbReference type="PROSITE" id="PS51671"/>
    </source>
</evidence>
<dbReference type="GO" id="GO:0005634">
    <property type="term" value="C:nucleus"/>
    <property type="evidence" value="ECO:0007669"/>
    <property type="project" value="UniProtKB-SubCell"/>
</dbReference>
<name>A0AAV2CBL9_9ROSI</name>
<accession>A0AAV2CBL9</accession>